<dbReference type="AlphaFoldDB" id="N1WFQ9"/>
<sequence>MKKDGFIFRGDLIYKTEAGISEIGSLMMSDFRFWQLDPEKKIKIQKSQ</sequence>
<protein>
    <submittedName>
        <fullName evidence="1">Uncharacterized protein</fullName>
    </submittedName>
</protein>
<evidence type="ECO:0000313" key="2">
    <source>
        <dbReference type="Proteomes" id="UP000012227"/>
    </source>
</evidence>
<name>N1WFQ9_9LEPT</name>
<accession>N1WFQ9</accession>
<dbReference type="EMBL" id="AOGY02000027">
    <property type="protein sequence ID" value="EMY70696.1"/>
    <property type="molecule type" value="Genomic_DNA"/>
</dbReference>
<comment type="caution">
    <text evidence="1">The sequence shown here is derived from an EMBL/GenBank/DDBJ whole genome shotgun (WGS) entry which is preliminary data.</text>
</comment>
<evidence type="ECO:0000313" key="1">
    <source>
        <dbReference type="EMBL" id="EMY70696.1"/>
    </source>
</evidence>
<dbReference type="Proteomes" id="UP000012227">
    <property type="component" value="Unassembled WGS sequence"/>
</dbReference>
<organism evidence="1 2">
    <name type="scientific">Leptospira vanthielii serovar Holland str. Waz Holland = ATCC 700522</name>
    <dbReference type="NCBI Taxonomy" id="1218591"/>
    <lineage>
        <taxon>Bacteria</taxon>
        <taxon>Pseudomonadati</taxon>
        <taxon>Spirochaetota</taxon>
        <taxon>Spirochaetia</taxon>
        <taxon>Leptospirales</taxon>
        <taxon>Leptospiraceae</taxon>
        <taxon>Leptospira</taxon>
    </lineage>
</organism>
<proteinExistence type="predicted"/>
<dbReference type="STRING" id="1218591.LEP1GSC199_4010"/>
<gene>
    <name evidence="1" type="ORF">LEP1GSC199_4010</name>
</gene>
<reference evidence="1 2" key="1">
    <citation type="submission" date="2013-03" db="EMBL/GenBank/DDBJ databases">
        <authorList>
            <person name="Harkins D.M."/>
            <person name="Durkin A.S."/>
            <person name="Brinkac L.M."/>
            <person name="Haft D.H."/>
            <person name="Selengut J.D."/>
            <person name="Sanka R."/>
            <person name="DePew J."/>
            <person name="Purushe J."/>
            <person name="Galloway R.L."/>
            <person name="Vinetz J.M."/>
            <person name="Sutton G.G."/>
            <person name="Nierman W.C."/>
            <person name="Fouts D.E."/>
        </authorList>
    </citation>
    <scope>NUCLEOTIDE SEQUENCE [LARGE SCALE GENOMIC DNA]</scope>
    <source>
        <strain evidence="1 2">Waz Holland</strain>
    </source>
</reference>